<accession>A0ABY6U981</accession>
<dbReference type="InterPro" id="IPR029498">
    <property type="entry name" value="HeLo_dom"/>
</dbReference>
<feature type="repeat" description="ANK" evidence="3">
    <location>
        <begin position="850"/>
        <end position="882"/>
    </location>
</feature>
<dbReference type="PANTHER" id="PTHR24123:SF33">
    <property type="entry name" value="PROTEIN HOS4"/>
    <property type="match status" value="1"/>
</dbReference>
<dbReference type="PROSITE" id="PS50297">
    <property type="entry name" value="ANK_REP_REGION"/>
    <property type="match status" value="12"/>
</dbReference>
<evidence type="ECO:0000259" key="5">
    <source>
        <dbReference type="Pfam" id="PF14479"/>
    </source>
</evidence>
<evidence type="ECO:0000313" key="7">
    <source>
        <dbReference type="EMBL" id="VUC26434.1"/>
    </source>
</evidence>
<organism evidence="7 8">
    <name type="scientific">Bionectria ochroleuca</name>
    <name type="common">Gliocladium roseum</name>
    <dbReference type="NCBI Taxonomy" id="29856"/>
    <lineage>
        <taxon>Eukaryota</taxon>
        <taxon>Fungi</taxon>
        <taxon>Dikarya</taxon>
        <taxon>Ascomycota</taxon>
        <taxon>Pezizomycotina</taxon>
        <taxon>Sordariomycetes</taxon>
        <taxon>Hypocreomycetidae</taxon>
        <taxon>Hypocreales</taxon>
        <taxon>Bionectriaceae</taxon>
        <taxon>Clonostachys</taxon>
    </lineage>
</organism>
<feature type="repeat" description="ANK" evidence="3">
    <location>
        <begin position="916"/>
        <end position="948"/>
    </location>
</feature>
<feature type="repeat" description="ANK" evidence="3">
    <location>
        <begin position="782"/>
        <end position="814"/>
    </location>
</feature>
<keyword evidence="2 3" id="KW-0040">ANK repeat</keyword>
<feature type="repeat" description="ANK" evidence="3">
    <location>
        <begin position="750"/>
        <end position="777"/>
    </location>
</feature>
<evidence type="ECO:0000313" key="8">
    <source>
        <dbReference type="Proteomes" id="UP000766486"/>
    </source>
</evidence>
<keyword evidence="8" id="KW-1185">Reference proteome</keyword>
<reference evidence="7 8" key="1">
    <citation type="submission" date="2019-06" db="EMBL/GenBank/DDBJ databases">
        <authorList>
            <person name="Broberg M."/>
        </authorList>
    </citation>
    <scope>NUCLEOTIDE SEQUENCE [LARGE SCALE GENOMIC DNA]</scope>
</reference>
<dbReference type="SMART" id="SM00248">
    <property type="entry name" value="ANK"/>
    <property type="match status" value="15"/>
</dbReference>
<protein>
    <recommendedName>
        <fullName evidence="9">Prion-inhibition and propagation HeLo domain-containing protein</fullName>
    </recommendedName>
</protein>
<dbReference type="InterPro" id="IPR002110">
    <property type="entry name" value="Ankyrin_rpt"/>
</dbReference>
<feature type="domain" description="Prion-inhibition and propagation HeLo" evidence="5">
    <location>
        <begin position="5"/>
        <end position="98"/>
    </location>
</feature>
<dbReference type="Gene3D" id="3.40.50.300">
    <property type="entry name" value="P-loop containing nucleotide triphosphate hydrolases"/>
    <property type="match status" value="1"/>
</dbReference>
<dbReference type="InterPro" id="IPR051165">
    <property type="entry name" value="Multifunctional_ANK_Repeat"/>
</dbReference>
<name>A0ABY6U981_BIOOC</name>
<dbReference type="Pfam" id="PF13637">
    <property type="entry name" value="Ank_4"/>
    <property type="match status" value="1"/>
</dbReference>
<evidence type="ECO:0000256" key="2">
    <source>
        <dbReference type="ARBA" id="ARBA00023043"/>
    </source>
</evidence>
<dbReference type="Pfam" id="PF14479">
    <property type="entry name" value="HeLo"/>
    <property type="match status" value="1"/>
</dbReference>
<feature type="repeat" description="ANK" evidence="3">
    <location>
        <begin position="1116"/>
        <end position="1148"/>
    </location>
</feature>
<dbReference type="Gene3D" id="1.20.120.1020">
    <property type="entry name" value="Prion-inhibition and propagation, HeLo domain"/>
    <property type="match status" value="1"/>
</dbReference>
<feature type="repeat" description="ANK" evidence="3">
    <location>
        <begin position="1083"/>
        <end position="1115"/>
    </location>
</feature>
<dbReference type="InterPro" id="IPR027417">
    <property type="entry name" value="P-loop_NTPase"/>
</dbReference>
<sequence length="1352" mass="148648">MEPVGLAVGVVGLVGLFNTCLETVARVDAYKEFGSDSRALAAQFQANRLLFERWGRSIELEQGRFPDRYHPSLDDQSVLLVVTEIISMIRNIFSDVGKPDDAPATKSTSLARGPTIPSGPSTSKRHKIALDGLVRKLYELVPIEDANKEAEIDATSSDPFRKLQAGTESWAKDIQDTLKKIEQDLEAETRRELHAWIGADIPSDVYNDIKEIRVPGTCDWILDRPEFRDWLVSNENSVTSPVLWFNATAGFGKTILCARVIEYLSETLRSPIAHFFLSSKDASRDDPYLAIRSWLIQIMGQNTHAFNLVRMKRLSQHEQTASRMTIISLFQEIVQTVPDCTFVLDGLDECVWVSLNHQKHDSIKVFLQVIGEAIEGYNSRFMLVSRNDDSIRNSLRNSLTHDLNEIRVVAGDVHGDIISYSKTIVNERLSNKPQDLREDISQQLANQCDGQFLWVRLQAAKLRKISNKFQLQRDISNTPAGLEQLYEREWESISTNPDVDTARALSLLKWAAFSIRPLSVSEIAVAVLIRHGCPGVPLEELSDSDDGPYIIEDIKAHSGSLLEITAANKSTEGTGKTENTDSMVVQLTHFSVKEFIFSTLLASDVSLKTNSAISASYEQRQHSALAEACLQYIFHLPLWEMKALPKEAHGLEIAFLDYAAGGWSAHLHRGSDNAELNNLIAEFFDDQTGVFDAWRRGMNLRAHDRGILPSVPGERNQTNRLSYAIALRLQKTTDDLLTAENCDVNGRGVWGETPLIVSCKIGQVEIAKRLLSSGADILSDVEGGVPLCMAADRGHVGVARVLLEAGADVDVRDVGKIGQTPLLLASFRGHLEMAKLLVDNEADVSLPDMLGNTPLLVAVREGHLQVAQLLVNAGADVNVSSNGGHSPLLFACMKSNVAIAELLIDKGADISAVVGKGGSLLHAAASRGHLEVAKLLLNKGAQVDCLGDSKMTPLYRAVNGGHLRMTELLIDKGADLTLLAKGERSLLHVAAVKGHLDITRLLIREEEGLLLAQGRNEGGPMISALRDRHSEVTRLSLENEPTMVTRADIDGWTPLHVAALDHHLEICQALLEKGADPSCQDKYGNTPLHFAASDGHLGVVKLFLEREADLEIVNNFGQTPLFGATVGRNLETVKILVEKGASIHTGDNTGTTPLHAACDRDSVEIVDFLLGRPDINPDALDLFGRPPLSDAARCGYAGVVKMLIDRNARVDIADRYDMPPLFYALRNGHAGVVELLLPKTPGWKDWHDSLGRDLIWWARHVRSSRITQLLIDHGADIESCQSEDGVADIPSDPKPLFRAQAFCDRCIGSILRDTQYYLCGICAAGGFCVCVECFEGGLTCFDDSHDLTFDQH</sequence>
<dbReference type="SUPFAM" id="SSF48403">
    <property type="entry name" value="Ankyrin repeat"/>
    <property type="match status" value="3"/>
</dbReference>
<feature type="repeat" description="ANK" evidence="3">
    <location>
        <begin position="1050"/>
        <end position="1082"/>
    </location>
</feature>
<dbReference type="PROSITE" id="PS50088">
    <property type="entry name" value="ANK_REPEAT"/>
    <property type="match status" value="12"/>
</dbReference>
<dbReference type="SUPFAM" id="SSF52540">
    <property type="entry name" value="P-loop containing nucleoside triphosphate hydrolases"/>
    <property type="match status" value="1"/>
</dbReference>
<dbReference type="PRINTS" id="PR01415">
    <property type="entry name" value="ANKYRIN"/>
</dbReference>
<dbReference type="PANTHER" id="PTHR24123">
    <property type="entry name" value="ANKYRIN REPEAT-CONTAINING"/>
    <property type="match status" value="1"/>
</dbReference>
<feature type="repeat" description="ANK" evidence="3">
    <location>
        <begin position="817"/>
        <end position="849"/>
    </location>
</feature>
<dbReference type="Pfam" id="PF00023">
    <property type="entry name" value="Ank"/>
    <property type="match status" value="1"/>
</dbReference>
<dbReference type="Gene3D" id="1.25.40.20">
    <property type="entry name" value="Ankyrin repeat-containing domain"/>
    <property type="match status" value="4"/>
</dbReference>
<proteinExistence type="predicted"/>
<dbReference type="Pfam" id="PF24883">
    <property type="entry name" value="NPHP3_N"/>
    <property type="match status" value="1"/>
</dbReference>
<dbReference type="InterPro" id="IPR038305">
    <property type="entry name" value="HeLo_sf"/>
</dbReference>
<evidence type="ECO:0008006" key="9">
    <source>
        <dbReference type="Google" id="ProtNLM"/>
    </source>
</evidence>
<evidence type="ECO:0000256" key="1">
    <source>
        <dbReference type="ARBA" id="ARBA00022737"/>
    </source>
</evidence>
<feature type="region of interest" description="Disordered" evidence="4">
    <location>
        <begin position="103"/>
        <end position="124"/>
    </location>
</feature>
<evidence type="ECO:0000256" key="4">
    <source>
        <dbReference type="SAM" id="MobiDB-lite"/>
    </source>
</evidence>
<dbReference type="EMBL" id="CABFNS010000749">
    <property type="protein sequence ID" value="VUC26434.1"/>
    <property type="molecule type" value="Genomic_DNA"/>
</dbReference>
<feature type="repeat" description="ANK" evidence="3">
    <location>
        <begin position="949"/>
        <end position="981"/>
    </location>
</feature>
<comment type="caution">
    <text evidence="7">The sequence shown here is derived from an EMBL/GenBank/DDBJ whole genome shotgun (WGS) entry which is preliminary data.</text>
</comment>
<feature type="repeat" description="ANK" evidence="3">
    <location>
        <begin position="883"/>
        <end position="915"/>
    </location>
</feature>
<feature type="domain" description="Nephrocystin 3-like N-terminal" evidence="6">
    <location>
        <begin position="216"/>
        <end position="386"/>
    </location>
</feature>
<dbReference type="InterPro" id="IPR036770">
    <property type="entry name" value="Ankyrin_rpt-contain_sf"/>
</dbReference>
<keyword evidence="1" id="KW-0677">Repeat</keyword>
<feature type="repeat" description="ANK" evidence="3">
    <location>
        <begin position="1183"/>
        <end position="1215"/>
    </location>
</feature>
<evidence type="ECO:0000256" key="3">
    <source>
        <dbReference type="PROSITE-ProRule" id="PRU00023"/>
    </source>
</evidence>
<dbReference type="Proteomes" id="UP000766486">
    <property type="component" value="Unassembled WGS sequence"/>
</dbReference>
<dbReference type="InterPro" id="IPR056884">
    <property type="entry name" value="NPHP3-like_N"/>
</dbReference>
<gene>
    <name evidence="7" type="ORF">CLO192961_LOCUS189254</name>
</gene>
<feature type="repeat" description="ANK" evidence="3">
    <location>
        <begin position="1149"/>
        <end position="1170"/>
    </location>
</feature>
<evidence type="ECO:0000259" key="6">
    <source>
        <dbReference type="Pfam" id="PF24883"/>
    </source>
</evidence>
<dbReference type="Pfam" id="PF12796">
    <property type="entry name" value="Ank_2"/>
    <property type="match status" value="4"/>
</dbReference>